<keyword evidence="1" id="KW-0472">Membrane</keyword>
<evidence type="ECO:0000313" key="3">
    <source>
        <dbReference type="Proteomes" id="UP000823399"/>
    </source>
</evidence>
<sequence length="421" mass="47226">MKWQKPSSTTVFINASQPSLRTPSCRSRNAVPLRPKGQKNVDQHQVKEALSASSFYFFDVIIRAMRLLRIPLSVLLFLWMLAFAMMRISSTLHTVFSPMCFLPLVSRSVLCTQLVLACSPQKADFPHLMQYQSLMFEQILDGSVGGSGLSLEIRKAEFATADLATLVCNSNLLKSNDVLADLLVTFVRDAKMTTRSLTKLSSKVASAVDNIMAVNCYAMCTIEDADKNAASPYSITALAPFRTAPTMQDVIMDAFSSAMEAFSRAIQRLILEAEICLHNLNMLEKDLSAIWEAVIQEDAFIMAEKSLLLEALWTKLGGNQRTLRGYEHHANLLMDVNDYRKQAQVHIMAVLQILYLMSEDMEDLRERAAAPELVDEWIPIQVQIESIQSGLQWLQEGHVRAKEKEEDVMRKALGFAANYSS</sequence>
<feature type="transmembrane region" description="Helical" evidence="1">
    <location>
        <begin position="67"/>
        <end position="86"/>
    </location>
</feature>
<protein>
    <submittedName>
        <fullName evidence="2">Uncharacterized protein</fullName>
    </submittedName>
</protein>
<reference evidence="2" key="1">
    <citation type="journal article" date="2020" name="New Phytol.">
        <title>Comparative genomics reveals dynamic genome evolution in host specialist ectomycorrhizal fungi.</title>
        <authorList>
            <person name="Lofgren L.A."/>
            <person name="Nguyen N.H."/>
            <person name="Vilgalys R."/>
            <person name="Ruytinx J."/>
            <person name="Liao H.L."/>
            <person name="Branco S."/>
            <person name="Kuo A."/>
            <person name="LaButti K."/>
            <person name="Lipzen A."/>
            <person name="Andreopoulos W."/>
            <person name="Pangilinan J."/>
            <person name="Riley R."/>
            <person name="Hundley H."/>
            <person name="Na H."/>
            <person name="Barry K."/>
            <person name="Grigoriev I.V."/>
            <person name="Stajich J.E."/>
            <person name="Kennedy P.G."/>
        </authorList>
    </citation>
    <scope>NUCLEOTIDE SEQUENCE</scope>
    <source>
        <strain evidence="2">FC423</strain>
    </source>
</reference>
<keyword evidence="1" id="KW-0812">Transmembrane</keyword>
<keyword evidence="1" id="KW-1133">Transmembrane helix</keyword>
<dbReference type="Proteomes" id="UP000823399">
    <property type="component" value="Unassembled WGS sequence"/>
</dbReference>
<organism evidence="2 3">
    <name type="scientific">Suillus discolor</name>
    <dbReference type="NCBI Taxonomy" id="1912936"/>
    <lineage>
        <taxon>Eukaryota</taxon>
        <taxon>Fungi</taxon>
        <taxon>Dikarya</taxon>
        <taxon>Basidiomycota</taxon>
        <taxon>Agaricomycotina</taxon>
        <taxon>Agaricomycetes</taxon>
        <taxon>Agaricomycetidae</taxon>
        <taxon>Boletales</taxon>
        <taxon>Suillineae</taxon>
        <taxon>Suillaceae</taxon>
        <taxon>Suillus</taxon>
    </lineage>
</organism>
<name>A0A9P7ERY2_9AGAM</name>
<accession>A0A9P7ERY2</accession>
<gene>
    <name evidence="2" type="ORF">F5147DRAFT_588389</name>
</gene>
<evidence type="ECO:0000313" key="2">
    <source>
        <dbReference type="EMBL" id="KAG2086811.1"/>
    </source>
</evidence>
<evidence type="ECO:0000256" key="1">
    <source>
        <dbReference type="SAM" id="Phobius"/>
    </source>
</evidence>
<comment type="caution">
    <text evidence="2">The sequence shown here is derived from an EMBL/GenBank/DDBJ whole genome shotgun (WGS) entry which is preliminary data.</text>
</comment>
<dbReference type="OrthoDB" id="4179406at2759"/>
<dbReference type="RefSeq" id="XP_041285017.1">
    <property type="nucleotide sequence ID" value="XM_041432084.1"/>
</dbReference>
<proteinExistence type="predicted"/>
<dbReference type="EMBL" id="JABBWM010000140">
    <property type="protein sequence ID" value="KAG2086811.1"/>
    <property type="molecule type" value="Genomic_DNA"/>
</dbReference>
<dbReference type="GeneID" id="64694343"/>
<keyword evidence="3" id="KW-1185">Reference proteome</keyword>
<dbReference type="AlphaFoldDB" id="A0A9P7ERY2"/>